<comment type="caution">
    <text evidence="3">The sequence shown here is derived from an EMBL/GenBank/DDBJ whole genome shotgun (WGS) entry which is preliminary data.</text>
</comment>
<proteinExistence type="inferred from homology"/>
<dbReference type="PANTHER" id="PTHR42928:SF5">
    <property type="entry name" value="BLR1237 PROTEIN"/>
    <property type="match status" value="1"/>
</dbReference>
<evidence type="ECO:0000256" key="2">
    <source>
        <dbReference type="SAM" id="SignalP"/>
    </source>
</evidence>
<dbReference type="EMBL" id="CAJPVI010000014">
    <property type="protein sequence ID" value="CAG2145243.1"/>
    <property type="molecule type" value="Genomic_DNA"/>
</dbReference>
<dbReference type="InterPro" id="IPR042100">
    <property type="entry name" value="Bug_dom1"/>
</dbReference>
<dbReference type="Gene3D" id="3.40.190.150">
    <property type="entry name" value="Bordetella uptake gene, domain 1"/>
    <property type="match status" value="1"/>
</dbReference>
<keyword evidence="4" id="KW-1185">Reference proteome</keyword>
<reference evidence="3 4" key="1">
    <citation type="submission" date="2021-03" db="EMBL/GenBank/DDBJ databases">
        <authorList>
            <person name="Peeters C."/>
        </authorList>
    </citation>
    <scope>NUCLEOTIDE SEQUENCE [LARGE SCALE GENOMIC DNA]</scope>
    <source>
        <strain evidence="3 4">LMG 26411</strain>
    </source>
</reference>
<name>A0ABN7PZK2_9BURK</name>
<feature type="signal peptide" evidence="2">
    <location>
        <begin position="1"/>
        <end position="22"/>
    </location>
</feature>
<dbReference type="Gene3D" id="3.40.190.10">
    <property type="entry name" value="Periplasmic binding protein-like II"/>
    <property type="match status" value="1"/>
</dbReference>
<feature type="chain" id="PRO_5047357307" description="Tripartite tricarboxylate transporter substrate binding protein" evidence="2">
    <location>
        <begin position="23"/>
        <end position="322"/>
    </location>
</feature>
<accession>A0ABN7PZK2</accession>
<dbReference type="SUPFAM" id="SSF53850">
    <property type="entry name" value="Periplasmic binding protein-like II"/>
    <property type="match status" value="1"/>
</dbReference>
<sequence>MIRHIRSLTAVVLAAVAMSAGAAGWPAHPVRMVVPSAAGSPPDVMARLIAQRLGTRWNGQVIVDNKPGAGGIIGMNAVRQAPADGYSFILTHAATIAVTPLVNASARYDMDAEFAPVAMVAMGPLVIVADKRHGADSLPSFIAQAKQAGGTVNVGVNGQYSLPHLAAESFRRSTGLDLNIVSFSSSGTALTAVMNGDVQLLFDGIPGVEGMLKGGRIKALAVTSKTRVPLAPGVPALAETLPGQDVNGWFVLLARKGTPADIIERINRDLNAVVADKTVIEQMASVGVQPRPMSVAEVGQFIHAERTRWSNVLAGMNIRKQP</sequence>
<evidence type="ECO:0008006" key="5">
    <source>
        <dbReference type="Google" id="ProtNLM"/>
    </source>
</evidence>
<dbReference type="InterPro" id="IPR005064">
    <property type="entry name" value="BUG"/>
</dbReference>
<dbReference type="PIRSF" id="PIRSF017082">
    <property type="entry name" value="YflP"/>
    <property type="match status" value="1"/>
</dbReference>
<dbReference type="Proteomes" id="UP000672657">
    <property type="component" value="Unassembled WGS sequence"/>
</dbReference>
<keyword evidence="2" id="KW-0732">Signal</keyword>
<dbReference type="Pfam" id="PF03401">
    <property type="entry name" value="TctC"/>
    <property type="match status" value="1"/>
</dbReference>
<organism evidence="3 4">
    <name type="scientific">Cupriavidus numazuensis</name>
    <dbReference type="NCBI Taxonomy" id="221992"/>
    <lineage>
        <taxon>Bacteria</taxon>
        <taxon>Pseudomonadati</taxon>
        <taxon>Pseudomonadota</taxon>
        <taxon>Betaproteobacteria</taxon>
        <taxon>Burkholderiales</taxon>
        <taxon>Burkholderiaceae</taxon>
        <taxon>Cupriavidus</taxon>
    </lineage>
</organism>
<gene>
    <name evidence="3" type="ORF">LMG26411_02711</name>
</gene>
<dbReference type="RefSeq" id="WP_211953778.1">
    <property type="nucleotide sequence ID" value="NZ_CAJPVI010000014.1"/>
</dbReference>
<evidence type="ECO:0000313" key="3">
    <source>
        <dbReference type="EMBL" id="CAG2145243.1"/>
    </source>
</evidence>
<evidence type="ECO:0000256" key="1">
    <source>
        <dbReference type="ARBA" id="ARBA00006987"/>
    </source>
</evidence>
<dbReference type="PANTHER" id="PTHR42928">
    <property type="entry name" value="TRICARBOXYLATE-BINDING PROTEIN"/>
    <property type="match status" value="1"/>
</dbReference>
<protein>
    <recommendedName>
        <fullName evidence="5">Tripartite tricarboxylate transporter substrate binding protein</fullName>
    </recommendedName>
</protein>
<evidence type="ECO:0000313" key="4">
    <source>
        <dbReference type="Proteomes" id="UP000672657"/>
    </source>
</evidence>
<comment type="similarity">
    <text evidence="1">Belongs to the UPF0065 (bug) family.</text>
</comment>